<evidence type="ECO:0000256" key="6">
    <source>
        <dbReference type="ARBA" id="ARBA00022692"/>
    </source>
</evidence>
<comment type="caution">
    <text evidence="19">The sequence shown here is derived from an EMBL/GenBank/DDBJ whole genome shotgun (WGS) entry which is preliminary data.</text>
</comment>
<evidence type="ECO:0000259" key="18">
    <source>
        <dbReference type="Pfam" id="PF00122"/>
    </source>
</evidence>
<feature type="transmembrane region" description="Helical" evidence="16">
    <location>
        <begin position="688"/>
        <end position="711"/>
    </location>
</feature>
<comment type="function">
    <text evidence="16">Part of the high-affinity ATP-driven potassium transport (or Kdp) system, which catalyzes the hydrolysis of ATP coupled with the electrogenic transport of potassium into the cytoplasm. This subunit is responsible for energy coupling to the transport system and for the release of the potassium ions to the cytoplasm.</text>
</comment>
<dbReference type="Proteomes" id="UP000233766">
    <property type="component" value="Unassembled WGS sequence"/>
</dbReference>
<proteinExistence type="inferred from homology"/>
<evidence type="ECO:0000256" key="4">
    <source>
        <dbReference type="ARBA" id="ARBA00022538"/>
    </source>
</evidence>
<dbReference type="GO" id="GO:0005886">
    <property type="term" value="C:plasma membrane"/>
    <property type="evidence" value="ECO:0007669"/>
    <property type="project" value="UniProtKB-SubCell"/>
</dbReference>
<dbReference type="PANTHER" id="PTHR43743">
    <property type="entry name" value="POTASSIUM-TRANSPORTING ATPASE ATP-BINDING SUBUNIT"/>
    <property type="match status" value="1"/>
</dbReference>
<feature type="region of interest" description="Disordered" evidence="17">
    <location>
        <begin position="1"/>
        <end position="20"/>
    </location>
</feature>
<dbReference type="OrthoDB" id="9814270at2"/>
<dbReference type="GO" id="GO:0008556">
    <property type="term" value="F:P-type potassium transmembrane transporter activity"/>
    <property type="evidence" value="ECO:0007669"/>
    <property type="project" value="UniProtKB-UniRule"/>
</dbReference>
<keyword evidence="11 16" id="KW-0630">Potassium</keyword>
<evidence type="ECO:0000256" key="13">
    <source>
        <dbReference type="ARBA" id="ARBA00022989"/>
    </source>
</evidence>
<dbReference type="Gene3D" id="2.70.150.10">
    <property type="entry name" value="Calcium-transporting ATPase, cytoplasmic transduction domain A"/>
    <property type="match status" value="1"/>
</dbReference>
<keyword evidence="10 16" id="KW-0460">Magnesium</keyword>
<evidence type="ECO:0000256" key="14">
    <source>
        <dbReference type="ARBA" id="ARBA00023065"/>
    </source>
</evidence>
<keyword evidence="9 16" id="KW-0067">ATP-binding</keyword>
<dbReference type="InterPro" id="IPR036412">
    <property type="entry name" value="HAD-like_sf"/>
</dbReference>
<dbReference type="PANTHER" id="PTHR43743:SF1">
    <property type="entry name" value="POTASSIUM-TRANSPORTING ATPASE ATP-BINDING SUBUNIT"/>
    <property type="match status" value="1"/>
</dbReference>
<keyword evidence="12 16" id="KW-1278">Translocase</keyword>
<dbReference type="InterPro" id="IPR023214">
    <property type="entry name" value="HAD_sf"/>
</dbReference>
<keyword evidence="6 16" id="KW-0812">Transmembrane</keyword>
<keyword evidence="5 16" id="KW-0597">Phosphoprotein</keyword>
<evidence type="ECO:0000256" key="11">
    <source>
        <dbReference type="ARBA" id="ARBA00022958"/>
    </source>
</evidence>
<dbReference type="InterPro" id="IPR008250">
    <property type="entry name" value="ATPase_P-typ_transduc_dom_A_sf"/>
</dbReference>
<accession>A0A2N3VFQ6</accession>
<feature type="active site" description="4-aspartylphosphate intermediate" evidence="16">
    <location>
        <position position="333"/>
    </location>
</feature>
<feature type="binding site" evidence="16">
    <location>
        <position position="554"/>
    </location>
    <ligand>
        <name>Mg(2+)</name>
        <dbReference type="ChEBI" id="CHEBI:18420"/>
    </ligand>
</feature>
<dbReference type="NCBIfam" id="TIGR01497">
    <property type="entry name" value="kdpB"/>
    <property type="match status" value="1"/>
</dbReference>
<dbReference type="FunFam" id="3.40.1110.10:FF:000007">
    <property type="entry name" value="Potassium-transporting ATPase ATP-binding subunit"/>
    <property type="match status" value="1"/>
</dbReference>
<dbReference type="HAMAP" id="MF_00285">
    <property type="entry name" value="KdpB"/>
    <property type="match status" value="1"/>
</dbReference>
<dbReference type="AlphaFoldDB" id="A0A2N3VFQ6"/>
<feature type="transmembrane region" description="Helical" evidence="16">
    <location>
        <begin position="51"/>
        <end position="68"/>
    </location>
</feature>
<feature type="transmembrane region" description="Helical" evidence="16">
    <location>
        <begin position="231"/>
        <end position="256"/>
    </location>
</feature>
<dbReference type="FunFam" id="2.70.150.10:FF:000033">
    <property type="entry name" value="Potassium-transporting ATPase ATP-binding subunit"/>
    <property type="match status" value="1"/>
</dbReference>
<gene>
    <name evidence="16" type="primary">kdpB</name>
    <name evidence="19" type="ORF">ATK86_4886</name>
</gene>
<dbReference type="Pfam" id="PF00702">
    <property type="entry name" value="Hydrolase"/>
    <property type="match status" value="1"/>
</dbReference>
<keyword evidence="15 16" id="KW-0472">Membrane</keyword>
<evidence type="ECO:0000313" key="19">
    <source>
        <dbReference type="EMBL" id="PKV80459.1"/>
    </source>
</evidence>
<feature type="binding site" evidence="16">
    <location>
        <position position="423"/>
    </location>
    <ligand>
        <name>ATP</name>
        <dbReference type="ChEBI" id="CHEBI:30616"/>
    </ligand>
</feature>
<keyword evidence="3 16" id="KW-1003">Cell membrane</keyword>
<dbReference type="EMBL" id="PJMW01000002">
    <property type="protein sequence ID" value="PKV80459.1"/>
    <property type="molecule type" value="Genomic_DNA"/>
</dbReference>
<evidence type="ECO:0000256" key="16">
    <source>
        <dbReference type="HAMAP-Rule" id="MF_00285"/>
    </source>
</evidence>
<reference evidence="19 20" key="1">
    <citation type="submission" date="2017-12" db="EMBL/GenBank/DDBJ databases">
        <title>Sequencing the genomes of 1000 Actinobacteria strains.</title>
        <authorList>
            <person name="Klenk H.-P."/>
        </authorList>
    </citation>
    <scope>NUCLEOTIDE SEQUENCE [LARGE SCALE GENOMIC DNA]</scope>
    <source>
        <strain evidence="19 20">DSM 44489</strain>
    </source>
</reference>
<feature type="domain" description="P-type ATPase A" evidence="18">
    <location>
        <begin position="130"/>
        <end position="220"/>
    </location>
</feature>
<keyword evidence="13 16" id="KW-1133">Transmembrane helix</keyword>
<dbReference type="NCBIfam" id="TIGR01494">
    <property type="entry name" value="ATPase_P-type"/>
    <property type="match status" value="1"/>
</dbReference>
<dbReference type="Gene3D" id="3.40.1110.10">
    <property type="entry name" value="Calcium-transporting ATPase, cytoplasmic domain N"/>
    <property type="match status" value="1"/>
</dbReference>
<dbReference type="GO" id="GO:0000287">
    <property type="term" value="F:magnesium ion binding"/>
    <property type="evidence" value="ECO:0007669"/>
    <property type="project" value="UniProtKB-UniRule"/>
</dbReference>
<keyword evidence="14 16" id="KW-0406">Ion transport</keyword>
<dbReference type="RefSeq" id="WP_101466393.1">
    <property type="nucleotide sequence ID" value="NZ_PJMW01000002.1"/>
</dbReference>
<dbReference type="SFLD" id="SFLDG00002">
    <property type="entry name" value="C1.7:_P-type_atpase_like"/>
    <property type="match status" value="1"/>
</dbReference>
<keyword evidence="8 16" id="KW-0547">Nucleotide-binding</keyword>
<comment type="catalytic activity">
    <reaction evidence="16">
        <text>K(+)(out) + ATP + H2O = K(+)(in) + ADP + phosphate + H(+)</text>
        <dbReference type="Rhea" id="RHEA:16777"/>
        <dbReference type="ChEBI" id="CHEBI:15377"/>
        <dbReference type="ChEBI" id="CHEBI:15378"/>
        <dbReference type="ChEBI" id="CHEBI:29103"/>
        <dbReference type="ChEBI" id="CHEBI:30616"/>
        <dbReference type="ChEBI" id="CHEBI:43474"/>
        <dbReference type="ChEBI" id="CHEBI:456216"/>
        <dbReference type="EC" id="7.2.2.6"/>
    </reaction>
</comment>
<evidence type="ECO:0000256" key="3">
    <source>
        <dbReference type="ARBA" id="ARBA00022475"/>
    </source>
</evidence>
<dbReference type="SUPFAM" id="SSF56784">
    <property type="entry name" value="HAD-like"/>
    <property type="match status" value="1"/>
</dbReference>
<protein>
    <recommendedName>
        <fullName evidence="16">Potassium-transporting ATPase ATP-binding subunit</fullName>
        <ecNumber evidence="16">7.2.2.6</ecNumber>
    </recommendedName>
    <alternativeName>
        <fullName evidence="16">ATP phosphohydrolase [potassium-transporting] B chain</fullName>
    </alternativeName>
    <alternativeName>
        <fullName evidence="16">Potassium-binding and translocating subunit B</fullName>
    </alternativeName>
    <alternativeName>
        <fullName evidence="16">Potassium-translocating ATPase B chain</fullName>
    </alternativeName>
</protein>
<dbReference type="InterPro" id="IPR001757">
    <property type="entry name" value="P_typ_ATPase"/>
</dbReference>
<dbReference type="InterPro" id="IPR059000">
    <property type="entry name" value="ATPase_P-type_domA"/>
</dbReference>
<dbReference type="InterPro" id="IPR006391">
    <property type="entry name" value="P-type_ATPase_bsu_IA"/>
</dbReference>
<dbReference type="SUPFAM" id="SSF81665">
    <property type="entry name" value="Calcium ATPase, transmembrane domain M"/>
    <property type="match status" value="1"/>
</dbReference>
<evidence type="ECO:0000256" key="10">
    <source>
        <dbReference type="ARBA" id="ARBA00022842"/>
    </source>
</evidence>
<feature type="transmembrane region" description="Helical" evidence="16">
    <location>
        <begin position="646"/>
        <end position="668"/>
    </location>
</feature>
<dbReference type="Gene3D" id="3.40.50.1000">
    <property type="entry name" value="HAD superfamily/HAD-like"/>
    <property type="match status" value="1"/>
</dbReference>
<feature type="binding site" evidence="16">
    <location>
        <position position="370"/>
    </location>
    <ligand>
        <name>ATP</name>
        <dbReference type="ChEBI" id="CHEBI:30616"/>
    </ligand>
</feature>
<dbReference type="SUPFAM" id="SSF81653">
    <property type="entry name" value="Calcium ATPase, transduction domain A"/>
    <property type="match status" value="1"/>
</dbReference>
<feature type="transmembrane region" description="Helical" evidence="16">
    <location>
        <begin position="616"/>
        <end position="634"/>
    </location>
</feature>
<evidence type="ECO:0000313" key="20">
    <source>
        <dbReference type="Proteomes" id="UP000233766"/>
    </source>
</evidence>
<keyword evidence="20" id="KW-1185">Reference proteome</keyword>
<dbReference type="InterPro" id="IPR018303">
    <property type="entry name" value="ATPase_P-typ_P_site"/>
</dbReference>
<comment type="subcellular location">
    <subcellularLocation>
        <location evidence="1 16">Cell membrane</location>
        <topology evidence="1 16">Multi-pass membrane protein</topology>
    </subcellularLocation>
</comment>
<evidence type="ECO:0000256" key="12">
    <source>
        <dbReference type="ARBA" id="ARBA00022967"/>
    </source>
</evidence>
<dbReference type="GO" id="GO:0016887">
    <property type="term" value="F:ATP hydrolysis activity"/>
    <property type="evidence" value="ECO:0007669"/>
    <property type="project" value="InterPro"/>
</dbReference>
<dbReference type="InterPro" id="IPR023298">
    <property type="entry name" value="ATPase_P-typ_TM_dom_sf"/>
</dbReference>
<dbReference type="CDD" id="cd02078">
    <property type="entry name" value="P-type_ATPase_K"/>
    <property type="match status" value="1"/>
</dbReference>
<dbReference type="GO" id="GO:0005524">
    <property type="term" value="F:ATP binding"/>
    <property type="evidence" value="ECO:0007669"/>
    <property type="project" value="UniProtKB-UniRule"/>
</dbReference>
<evidence type="ECO:0000256" key="2">
    <source>
        <dbReference type="ARBA" id="ARBA00022448"/>
    </source>
</evidence>
<evidence type="ECO:0000256" key="5">
    <source>
        <dbReference type="ARBA" id="ARBA00022553"/>
    </source>
</evidence>
<dbReference type="Pfam" id="PF00122">
    <property type="entry name" value="E1-E2_ATPase"/>
    <property type="match status" value="1"/>
</dbReference>
<evidence type="ECO:0000256" key="7">
    <source>
        <dbReference type="ARBA" id="ARBA00022723"/>
    </source>
</evidence>
<feature type="binding site" evidence="16">
    <location>
        <position position="550"/>
    </location>
    <ligand>
        <name>Mg(2+)</name>
        <dbReference type="ChEBI" id="CHEBI:18420"/>
    </ligand>
</feature>
<evidence type="ECO:0000256" key="1">
    <source>
        <dbReference type="ARBA" id="ARBA00004651"/>
    </source>
</evidence>
<dbReference type="InterPro" id="IPR023299">
    <property type="entry name" value="ATPase_P-typ_cyto_dom_N"/>
</dbReference>
<name>A0A2N3VFQ6_9NOCA</name>
<evidence type="ECO:0000256" key="8">
    <source>
        <dbReference type="ARBA" id="ARBA00022741"/>
    </source>
</evidence>
<sequence length="715" mass="75143">MTSPTIESPAEPRPEHRAKGVRKGVLDPKLLLTSLPDAVGKLDPRTLWKNPVMLIVEIGAGWSTILAIADPSFFSWAIVVWLWLTVIFANLAEAVAEGRGKAQAESLRKAKTDTVARRLADWTPGGRIVEERVAAPDLRRGDFVVVQAGQVIPGDGDVVEGIASVDESAITGESAPVIRESGGDRSAVTGGTTVLSDRIVVRITQEPGASFIDKMIALVEGASRQKTPNEIALNILLAALTIIFVFAVATLQPLAIFAKSNNPGVPDTSALDAHGITGIVMVSLLVCLIPTTIGALLSAIGIAGMDRLVQRNVLAMSGRAVEAAGDVNTLLLDKTGTITLGNRQAAEFVPVPGILDDELADAAQLSSLADETPEGRSIVVFAKEVFNKRERGAGELPGATWVEFTAQTRMSGVDLADGHQLRKGAAGAVIEWVRAQGGAVPEQASVIVDGISASGGTPLVVGEVKEGTPRLLGVIHLKDVVKQGMRERFDEMRRMGIRTVMITGDNPLTAKAIADEAGVDDFLAEATPEDKLALIKKEQDGGRLVAMTGDGTNDAPALAQADVGVAMNTGTSAAKEAGNMVDLDSDPTKLIEIVEIGKQLLITRGALTTFSIANDIAKYFAIIPALFVALFPGLDALNIMRLASPQSAILSAVIFNAIIIVALIPLALRGVSYRATNASKLLSRNLTIYGLGGIIAPFLGIKVIDLFVQLLPGMS</sequence>
<dbReference type="InterPro" id="IPR044492">
    <property type="entry name" value="P_typ_ATPase_HD_dom"/>
</dbReference>
<comment type="subunit">
    <text evidence="16">The system is composed of three essential subunits: KdpA, KdpB and KdpC.</text>
</comment>
<evidence type="ECO:0000256" key="9">
    <source>
        <dbReference type="ARBA" id="ARBA00022840"/>
    </source>
</evidence>
<dbReference type="EC" id="7.2.2.6" evidence="16"/>
<dbReference type="SFLD" id="SFLDS00003">
    <property type="entry name" value="Haloacid_Dehalogenase"/>
    <property type="match status" value="1"/>
</dbReference>
<keyword evidence="2 16" id="KW-0813">Transport</keyword>
<dbReference type="PRINTS" id="PR00119">
    <property type="entry name" value="CATATPASE"/>
</dbReference>
<comment type="similarity">
    <text evidence="16">Belongs to the cation transport ATPase (P-type) (TC 3.A.3) family. Type IA subfamily.</text>
</comment>
<feature type="binding site" evidence="16">
    <location>
        <begin position="404"/>
        <end position="411"/>
    </location>
    <ligand>
        <name>ATP</name>
        <dbReference type="ChEBI" id="CHEBI:30616"/>
    </ligand>
</feature>
<organism evidence="19 20">
    <name type="scientific">Nocardia fluminea</name>
    <dbReference type="NCBI Taxonomy" id="134984"/>
    <lineage>
        <taxon>Bacteria</taxon>
        <taxon>Bacillati</taxon>
        <taxon>Actinomycetota</taxon>
        <taxon>Actinomycetes</taxon>
        <taxon>Mycobacteriales</taxon>
        <taxon>Nocardiaceae</taxon>
        <taxon>Nocardia</taxon>
    </lineage>
</organism>
<evidence type="ECO:0000256" key="17">
    <source>
        <dbReference type="SAM" id="MobiDB-lite"/>
    </source>
</evidence>
<keyword evidence="7 16" id="KW-0479">Metal-binding</keyword>
<dbReference type="PROSITE" id="PS00154">
    <property type="entry name" value="ATPASE_E1_E2"/>
    <property type="match status" value="1"/>
</dbReference>
<feature type="transmembrane region" description="Helical" evidence="16">
    <location>
        <begin position="276"/>
        <end position="302"/>
    </location>
</feature>
<feature type="binding site" evidence="16">
    <location>
        <position position="374"/>
    </location>
    <ligand>
        <name>ATP</name>
        <dbReference type="ChEBI" id="CHEBI:30616"/>
    </ligand>
</feature>
<evidence type="ECO:0000256" key="15">
    <source>
        <dbReference type="ARBA" id="ARBA00023136"/>
    </source>
</evidence>
<feature type="transmembrane region" description="Helical" evidence="16">
    <location>
        <begin position="74"/>
        <end position="92"/>
    </location>
</feature>
<keyword evidence="4 16" id="KW-0633">Potassium transport</keyword>
<dbReference type="SFLD" id="SFLDF00027">
    <property type="entry name" value="p-type_atpase"/>
    <property type="match status" value="1"/>
</dbReference>